<feature type="transmembrane region" description="Helical" evidence="1">
    <location>
        <begin position="380"/>
        <end position="407"/>
    </location>
</feature>
<feature type="transmembrane region" description="Helical" evidence="1">
    <location>
        <begin position="217"/>
        <end position="239"/>
    </location>
</feature>
<feature type="transmembrane region" description="Helical" evidence="1">
    <location>
        <begin position="259"/>
        <end position="277"/>
    </location>
</feature>
<sequence length="471" mass="52663">MNGILSTTAMVDCLGDYSGSIQHCVPPTLWNPDSITTLSELRIDHLVDVIPYNQTYDKETDEFSDFACPVASPILPIRDIFFLNEDDATDTLFRDPASLSVGVLELTSLARQLFPYPLNESLPGDVVNWWVNATEQDASGVTLFLGHVARECWYDFCQSRYISIGNPDIVGYGMFISIVILLLLTLTFSVLSFTPISRHFRNPLHSQTPTPRFNLRHCLLTTLPHLLATTLVFTASVIISSYVYRWTTHSRFDALMADALSMLCATSLVMLCAAYWATTPSHQHQHQPWYMPASIVLLGILNTILFATHFSVFYKPGKVIERLCHRTPSSSSPEQTEFHNSTDFQYFLAGFIAWLLACVGLAAHYPSFRSARAALRGWKYGLWVVAEALPAVAGMAALAVYARYYWITRGVMKEVYGRTFLDGIKRWGFGQYLALATWGPPVLLFLYVYFVGEGRGEGGMGEKGGYQLGDG</sequence>
<feature type="transmembrane region" description="Helical" evidence="1">
    <location>
        <begin position="427"/>
        <end position="450"/>
    </location>
</feature>
<feature type="transmembrane region" description="Helical" evidence="1">
    <location>
        <begin position="346"/>
        <end position="368"/>
    </location>
</feature>
<comment type="caution">
    <text evidence="2">The sequence shown here is derived from an EMBL/GenBank/DDBJ whole genome shotgun (WGS) entry which is preliminary data.</text>
</comment>
<proteinExistence type="predicted"/>
<keyword evidence="1" id="KW-1133">Transmembrane helix</keyword>
<organism evidence="2 3">
    <name type="scientific">Podospora aff. communis PSN243</name>
    <dbReference type="NCBI Taxonomy" id="3040156"/>
    <lineage>
        <taxon>Eukaryota</taxon>
        <taxon>Fungi</taxon>
        <taxon>Dikarya</taxon>
        <taxon>Ascomycota</taxon>
        <taxon>Pezizomycotina</taxon>
        <taxon>Sordariomycetes</taxon>
        <taxon>Sordariomycetidae</taxon>
        <taxon>Sordariales</taxon>
        <taxon>Podosporaceae</taxon>
        <taxon>Podospora</taxon>
    </lineage>
</organism>
<protein>
    <submittedName>
        <fullName evidence="2">Uncharacterized protein</fullName>
    </submittedName>
</protein>
<evidence type="ECO:0000313" key="2">
    <source>
        <dbReference type="EMBL" id="KAK4442418.1"/>
    </source>
</evidence>
<accession>A0AAV9G0B9</accession>
<evidence type="ECO:0000313" key="3">
    <source>
        <dbReference type="Proteomes" id="UP001321760"/>
    </source>
</evidence>
<keyword evidence="3" id="KW-1185">Reference proteome</keyword>
<keyword evidence="1" id="KW-0812">Transmembrane</keyword>
<reference evidence="2" key="1">
    <citation type="journal article" date="2023" name="Mol. Phylogenet. Evol.">
        <title>Genome-scale phylogeny and comparative genomics of the fungal order Sordariales.</title>
        <authorList>
            <person name="Hensen N."/>
            <person name="Bonometti L."/>
            <person name="Westerberg I."/>
            <person name="Brannstrom I.O."/>
            <person name="Guillou S."/>
            <person name="Cros-Aarteil S."/>
            <person name="Calhoun S."/>
            <person name="Haridas S."/>
            <person name="Kuo A."/>
            <person name="Mondo S."/>
            <person name="Pangilinan J."/>
            <person name="Riley R."/>
            <person name="LaButti K."/>
            <person name="Andreopoulos B."/>
            <person name="Lipzen A."/>
            <person name="Chen C."/>
            <person name="Yan M."/>
            <person name="Daum C."/>
            <person name="Ng V."/>
            <person name="Clum A."/>
            <person name="Steindorff A."/>
            <person name="Ohm R.A."/>
            <person name="Martin F."/>
            <person name="Silar P."/>
            <person name="Natvig D.O."/>
            <person name="Lalanne C."/>
            <person name="Gautier V."/>
            <person name="Ament-Velasquez S.L."/>
            <person name="Kruys A."/>
            <person name="Hutchinson M.I."/>
            <person name="Powell A.J."/>
            <person name="Barry K."/>
            <person name="Miller A.N."/>
            <person name="Grigoriev I.V."/>
            <person name="Debuchy R."/>
            <person name="Gladieux P."/>
            <person name="Hiltunen Thoren M."/>
            <person name="Johannesson H."/>
        </authorList>
    </citation>
    <scope>NUCLEOTIDE SEQUENCE</scope>
    <source>
        <strain evidence="2">PSN243</strain>
    </source>
</reference>
<dbReference type="AlphaFoldDB" id="A0AAV9G0B9"/>
<dbReference type="EMBL" id="MU866017">
    <property type="protein sequence ID" value="KAK4442418.1"/>
    <property type="molecule type" value="Genomic_DNA"/>
</dbReference>
<dbReference type="Proteomes" id="UP001321760">
    <property type="component" value="Unassembled WGS sequence"/>
</dbReference>
<evidence type="ECO:0000256" key="1">
    <source>
        <dbReference type="SAM" id="Phobius"/>
    </source>
</evidence>
<feature type="transmembrane region" description="Helical" evidence="1">
    <location>
        <begin position="169"/>
        <end position="196"/>
    </location>
</feature>
<keyword evidence="1" id="KW-0472">Membrane</keyword>
<name>A0AAV9G0B9_9PEZI</name>
<feature type="transmembrane region" description="Helical" evidence="1">
    <location>
        <begin position="289"/>
        <end position="313"/>
    </location>
</feature>
<gene>
    <name evidence="2" type="ORF">QBC34DRAFT_363781</name>
</gene>
<reference evidence="2" key="2">
    <citation type="submission" date="2023-05" db="EMBL/GenBank/DDBJ databases">
        <authorList>
            <consortium name="Lawrence Berkeley National Laboratory"/>
            <person name="Steindorff A."/>
            <person name="Hensen N."/>
            <person name="Bonometti L."/>
            <person name="Westerberg I."/>
            <person name="Brannstrom I.O."/>
            <person name="Guillou S."/>
            <person name="Cros-Aarteil S."/>
            <person name="Calhoun S."/>
            <person name="Haridas S."/>
            <person name="Kuo A."/>
            <person name="Mondo S."/>
            <person name="Pangilinan J."/>
            <person name="Riley R."/>
            <person name="Labutti K."/>
            <person name="Andreopoulos B."/>
            <person name="Lipzen A."/>
            <person name="Chen C."/>
            <person name="Yanf M."/>
            <person name="Daum C."/>
            <person name="Ng V."/>
            <person name="Clum A."/>
            <person name="Ohm R."/>
            <person name="Martin F."/>
            <person name="Silar P."/>
            <person name="Natvig D."/>
            <person name="Lalanne C."/>
            <person name="Gautier V."/>
            <person name="Ament-Velasquez S.L."/>
            <person name="Kruys A."/>
            <person name="Hutchinson M.I."/>
            <person name="Powell A.J."/>
            <person name="Barry K."/>
            <person name="Miller A.N."/>
            <person name="Grigoriev I.V."/>
            <person name="Debuchy R."/>
            <person name="Gladieux P."/>
            <person name="Thoren M.H."/>
            <person name="Johannesson H."/>
        </authorList>
    </citation>
    <scope>NUCLEOTIDE SEQUENCE</scope>
    <source>
        <strain evidence="2">PSN243</strain>
    </source>
</reference>